<proteinExistence type="predicted"/>
<evidence type="ECO:0000256" key="9">
    <source>
        <dbReference type="ARBA" id="ARBA00022840"/>
    </source>
</evidence>
<dbReference type="CDD" id="cd00082">
    <property type="entry name" value="HisKA"/>
    <property type="match status" value="1"/>
</dbReference>
<dbReference type="InterPro" id="IPR050351">
    <property type="entry name" value="BphY/WalK/GraS-like"/>
</dbReference>
<feature type="domain" description="PAC" evidence="19">
    <location>
        <begin position="846"/>
        <end position="898"/>
    </location>
</feature>
<evidence type="ECO:0000256" key="10">
    <source>
        <dbReference type="ARBA" id="ARBA00022989"/>
    </source>
</evidence>
<reference evidence="21 22" key="1">
    <citation type="submission" date="2019-11" db="EMBL/GenBank/DDBJ databases">
        <title>Isolation of a new High Light Tolerant Cyanobacteria.</title>
        <authorList>
            <person name="Dobson Z."/>
            <person name="Vaughn N."/>
            <person name="Vaughn M."/>
            <person name="Fromme P."/>
            <person name="Mazor Y."/>
        </authorList>
    </citation>
    <scope>NUCLEOTIDE SEQUENCE [LARGE SCALE GENOMIC DNA]</scope>
    <source>
        <strain evidence="21 22">0216</strain>
    </source>
</reference>
<evidence type="ECO:0000256" key="6">
    <source>
        <dbReference type="ARBA" id="ARBA00022692"/>
    </source>
</evidence>
<dbReference type="SMART" id="SM00388">
    <property type="entry name" value="HisKA"/>
    <property type="match status" value="1"/>
</dbReference>
<dbReference type="InterPro" id="IPR013767">
    <property type="entry name" value="PAS_fold"/>
</dbReference>
<dbReference type="GO" id="GO:0007234">
    <property type="term" value="P:osmosensory signaling via phosphorelay pathway"/>
    <property type="evidence" value="ECO:0007669"/>
    <property type="project" value="TreeGrafter"/>
</dbReference>
<dbReference type="Pfam" id="PF13426">
    <property type="entry name" value="PAS_9"/>
    <property type="match status" value="2"/>
</dbReference>
<keyword evidence="8" id="KW-0418">Kinase</keyword>
<feature type="coiled-coil region" evidence="15">
    <location>
        <begin position="496"/>
        <end position="530"/>
    </location>
</feature>
<evidence type="ECO:0000259" key="19">
    <source>
        <dbReference type="PROSITE" id="PS50113"/>
    </source>
</evidence>
<dbReference type="Gene3D" id="3.30.450.20">
    <property type="entry name" value="PAS domain"/>
    <property type="match status" value="4"/>
</dbReference>
<evidence type="ECO:0000256" key="4">
    <source>
        <dbReference type="ARBA" id="ARBA00022553"/>
    </source>
</evidence>
<evidence type="ECO:0000256" key="3">
    <source>
        <dbReference type="ARBA" id="ARBA00012438"/>
    </source>
</evidence>
<organism evidence="21 22">
    <name type="scientific">Cyanobacterium aponinum 0216</name>
    <dbReference type="NCBI Taxonomy" id="2676140"/>
    <lineage>
        <taxon>Bacteria</taxon>
        <taxon>Bacillati</taxon>
        <taxon>Cyanobacteriota</taxon>
        <taxon>Cyanophyceae</taxon>
        <taxon>Oscillatoriophycideae</taxon>
        <taxon>Chroococcales</taxon>
        <taxon>Geminocystaceae</taxon>
        <taxon>Cyanobacterium</taxon>
    </lineage>
</organism>
<dbReference type="PRINTS" id="PR00344">
    <property type="entry name" value="BCTRLSENSOR"/>
</dbReference>
<dbReference type="SMART" id="SM00086">
    <property type="entry name" value="PAC"/>
    <property type="match status" value="4"/>
</dbReference>
<feature type="domain" description="CBS" evidence="20">
    <location>
        <begin position="221"/>
        <end position="282"/>
    </location>
</feature>
<dbReference type="SUPFAM" id="SSF52172">
    <property type="entry name" value="CheY-like"/>
    <property type="match status" value="1"/>
</dbReference>
<dbReference type="InterPro" id="IPR001789">
    <property type="entry name" value="Sig_transdc_resp-reg_receiver"/>
</dbReference>
<dbReference type="PANTHER" id="PTHR42878">
    <property type="entry name" value="TWO-COMPONENT HISTIDINE KINASE"/>
    <property type="match status" value="1"/>
</dbReference>
<dbReference type="Gene3D" id="3.10.580.10">
    <property type="entry name" value="CBS-domain"/>
    <property type="match status" value="2"/>
</dbReference>
<dbReference type="Pfam" id="PF00512">
    <property type="entry name" value="HisKA"/>
    <property type="match status" value="1"/>
</dbReference>
<feature type="domain" description="CBS" evidence="20">
    <location>
        <begin position="84"/>
        <end position="144"/>
    </location>
</feature>
<dbReference type="SUPFAM" id="SSF47384">
    <property type="entry name" value="Homodimeric domain of signal transducing histidine kinase"/>
    <property type="match status" value="1"/>
</dbReference>
<dbReference type="GO" id="GO:0000155">
    <property type="term" value="F:phosphorelay sensor kinase activity"/>
    <property type="evidence" value="ECO:0007669"/>
    <property type="project" value="InterPro"/>
</dbReference>
<keyword evidence="9" id="KW-0067">ATP-binding</keyword>
<comment type="caution">
    <text evidence="21">The sequence shown here is derived from an EMBL/GenBank/DDBJ whole genome shotgun (WGS) entry which is preliminary data.</text>
</comment>
<dbReference type="Pfam" id="PF02518">
    <property type="entry name" value="HATPase_c"/>
    <property type="match status" value="1"/>
</dbReference>
<evidence type="ECO:0000256" key="11">
    <source>
        <dbReference type="ARBA" id="ARBA00023012"/>
    </source>
</evidence>
<dbReference type="Pfam" id="PF00989">
    <property type="entry name" value="PAS"/>
    <property type="match status" value="1"/>
</dbReference>
<accession>A0A844GWG9</accession>
<evidence type="ECO:0000256" key="12">
    <source>
        <dbReference type="ARBA" id="ARBA00023136"/>
    </source>
</evidence>
<keyword evidence="15" id="KW-0175">Coiled coil</keyword>
<dbReference type="Pfam" id="PF00571">
    <property type="entry name" value="CBS"/>
    <property type="match status" value="4"/>
</dbReference>
<keyword evidence="7" id="KW-0547">Nucleotide-binding</keyword>
<dbReference type="GO" id="GO:0000156">
    <property type="term" value="F:phosphorelay response regulator activity"/>
    <property type="evidence" value="ECO:0007669"/>
    <property type="project" value="TreeGrafter"/>
</dbReference>
<evidence type="ECO:0000256" key="7">
    <source>
        <dbReference type="ARBA" id="ARBA00022741"/>
    </source>
</evidence>
<dbReference type="PROSITE" id="PS50112">
    <property type="entry name" value="PAS"/>
    <property type="match status" value="3"/>
</dbReference>
<dbReference type="InterPro" id="IPR001610">
    <property type="entry name" value="PAC"/>
</dbReference>
<dbReference type="InterPro" id="IPR013655">
    <property type="entry name" value="PAS_fold_3"/>
</dbReference>
<dbReference type="InterPro" id="IPR011006">
    <property type="entry name" value="CheY-like_superfamily"/>
</dbReference>
<name>A0A844GWG9_9CHRO</name>
<dbReference type="InterPro" id="IPR004358">
    <property type="entry name" value="Sig_transdc_His_kin-like_C"/>
</dbReference>
<dbReference type="PANTHER" id="PTHR42878:SF7">
    <property type="entry name" value="SENSOR HISTIDINE KINASE GLRK"/>
    <property type="match status" value="1"/>
</dbReference>
<comment type="catalytic activity">
    <reaction evidence="1">
        <text>ATP + protein L-histidine = ADP + protein N-phospho-L-histidine.</text>
        <dbReference type="EC" id="2.7.13.3"/>
    </reaction>
</comment>
<dbReference type="Gene3D" id="3.40.50.2300">
    <property type="match status" value="1"/>
</dbReference>
<feature type="domain" description="PAS" evidence="18">
    <location>
        <begin position="788"/>
        <end position="831"/>
    </location>
</feature>
<evidence type="ECO:0000256" key="2">
    <source>
        <dbReference type="ARBA" id="ARBA00004141"/>
    </source>
</evidence>
<dbReference type="CDD" id="cd00130">
    <property type="entry name" value="PAS"/>
    <property type="match status" value="2"/>
</dbReference>
<comment type="subcellular location">
    <subcellularLocation>
        <location evidence="2">Membrane</location>
        <topology evidence="2">Multi-pass membrane protein</topology>
    </subcellularLocation>
</comment>
<dbReference type="SMART" id="SM00116">
    <property type="entry name" value="CBS"/>
    <property type="match status" value="4"/>
</dbReference>
<keyword evidence="14" id="KW-0129">CBS domain</keyword>
<dbReference type="Gene3D" id="3.30.565.10">
    <property type="entry name" value="Histidine kinase-like ATPase, C-terminal domain"/>
    <property type="match status" value="1"/>
</dbReference>
<dbReference type="NCBIfam" id="TIGR00229">
    <property type="entry name" value="sensory_box"/>
    <property type="match status" value="3"/>
</dbReference>
<evidence type="ECO:0000259" key="20">
    <source>
        <dbReference type="PROSITE" id="PS51371"/>
    </source>
</evidence>
<evidence type="ECO:0000313" key="22">
    <source>
        <dbReference type="Proteomes" id="UP000437131"/>
    </source>
</evidence>
<evidence type="ECO:0000259" key="18">
    <source>
        <dbReference type="PROSITE" id="PS50112"/>
    </source>
</evidence>
<evidence type="ECO:0000259" key="16">
    <source>
        <dbReference type="PROSITE" id="PS50109"/>
    </source>
</evidence>
<dbReference type="PROSITE" id="PS51371">
    <property type="entry name" value="CBS"/>
    <property type="match status" value="4"/>
</dbReference>
<feature type="domain" description="Histidine kinase" evidence="16">
    <location>
        <begin position="1033"/>
        <end position="1252"/>
    </location>
</feature>
<dbReference type="PROSITE" id="PS50110">
    <property type="entry name" value="RESPONSE_REGULATORY"/>
    <property type="match status" value="1"/>
</dbReference>
<dbReference type="Pfam" id="PF08447">
    <property type="entry name" value="PAS_3"/>
    <property type="match status" value="1"/>
</dbReference>
<sequence>MIDYQPLTVSPETKLSAVIALMSECNNHCSLLSNYSDECQRFSRGSCVLVIEKNKVKGIITERDLVRLTLQRINFNEVCALEVMTTRVITLSEDLFTDIFVALSILRQNKIRHLPIVNKNNELVGIVNSETIRQSLTPNDLLKVKLVEEIMVFPVITASLDSSVEELAVLMNFHQISCVIIVGAQGMSLPIIPLGIVTERDILQYKALGLNLSETKAKKVMSSPVFSISPSASLWELQKQMETKKVRHLVCCNKRGELVGVVTQTSLLRSLNPIEMTNVIELLRDRIYKLENQLKVFTQFVNHEQSLEKIKSVNILMIEDNATTVQILKRRLGLESDYKFNIIHYSTLKEGKDAVTVYGRNYFNLVILDLNLTDSQGLSTLETFKENFPEIATIVLTAEYQKKVALNAIKKGAQDYMIKSIFLGQKNIEQDCFILPLLTAIERQEKENQIEKQNIEIYLANEKLKHSLNENKQIKKTLEDFNLLLNNRVKQKTSILRKIVDKLNQEIKERKQIEKNLTLSENKLDRIINDASEGILIVDSEGTIVFANAEATRILQKADENIIGNKFDIPIINNQPLDLTLVDKNGQQLFEEVRVSSTEWEGKLANLVILRNINERIEYEQNLAENEEKFRQLAENIEEVFYIFDIQKNQLIYLSSVFQKIWGLSQQKVLKNPEIWLKSIHPSDYKNLTNHWLTNPTLIYDHYRENTEVEYRIIRPDKKIRWINHKSFTVEDKRGSIYRIVGILTDITEHRQTQEYLQQLNRELEDKVDLHTRELLNFKSALDQSAIVTISDPYGNITYVNDQFCQISGYSQEELLGQNHRIVNSHYHPDEFWQEFWMTISQGNIWRGEVKNIKKNGGYFWVDMVVVPFFDHYQAISQYIAIRYDITERKEAQEIIERNLATFDVAADGLAILEGDRYIYMNRVHLEIFGYSSIEDLPENNWRCLYETDQINLIETEIFPLLMVNKKWTGEAIAKRKDGTTFPEELSLTLTDKGYLICVCRDITQRKKSERQLREALAKAEEVNELKSRLITLTSHEFRTPLTVIASSVGILKSFGDRLSPEQQAEHFNTIETYIQHTTQLLDDILLINRSEARQLHYQPQQINIKDFCLHLVNHLQNTYDEYQIIFEINNESSLQEEQYNRLLDPKLLTQILTNLVSNSVKYSGVNSRIDVLLIVEAKNIILQVKDRGIGIPVNDQKYLFDTFYRGDNVGNIQGTGLGLTIVKECVNLCKGTITFTSVINQGTTFSINIPC</sequence>
<dbReference type="InterPro" id="IPR005467">
    <property type="entry name" value="His_kinase_dom"/>
</dbReference>
<feature type="domain" description="CBS" evidence="20">
    <location>
        <begin position="151"/>
        <end position="214"/>
    </location>
</feature>
<evidence type="ECO:0000313" key="21">
    <source>
        <dbReference type="EMBL" id="MTF39381.1"/>
    </source>
</evidence>
<dbReference type="SMART" id="SM00387">
    <property type="entry name" value="HATPase_c"/>
    <property type="match status" value="1"/>
</dbReference>
<dbReference type="InterPro" id="IPR046342">
    <property type="entry name" value="CBS_dom_sf"/>
</dbReference>
<dbReference type="InterPro" id="IPR003661">
    <property type="entry name" value="HisK_dim/P_dom"/>
</dbReference>
<evidence type="ECO:0000256" key="14">
    <source>
        <dbReference type="PROSITE-ProRule" id="PRU00703"/>
    </source>
</evidence>
<dbReference type="GO" id="GO:0006355">
    <property type="term" value="P:regulation of DNA-templated transcription"/>
    <property type="evidence" value="ECO:0007669"/>
    <property type="project" value="InterPro"/>
</dbReference>
<evidence type="ECO:0000256" key="15">
    <source>
        <dbReference type="SAM" id="Coils"/>
    </source>
</evidence>
<feature type="domain" description="PAS" evidence="18">
    <location>
        <begin position="626"/>
        <end position="690"/>
    </location>
</feature>
<dbReference type="InterPro" id="IPR000644">
    <property type="entry name" value="CBS_dom"/>
</dbReference>
<dbReference type="InterPro" id="IPR000700">
    <property type="entry name" value="PAS-assoc_C"/>
</dbReference>
<dbReference type="EC" id="2.7.13.3" evidence="3"/>
<dbReference type="CDD" id="cd17774">
    <property type="entry name" value="CBS_two-component_sensor_histidine_kinase_repeat2"/>
    <property type="match status" value="1"/>
</dbReference>
<feature type="domain" description="CBS" evidence="20">
    <location>
        <begin position="1"/>
        <end position="77"/>
    </location>
</feature>
<dbReference type="SMART" id="SM00448">
    <property type="entry name" value="REC"/>
    <property type="match status" value="1"/>
</dbReference>
<feature type="domain" description="PAC" evidence="19">
    <location>
        <begin position="707"/>
        <end position="759"/>
    </location>
</feature>
<dbReference type="PROSITE" id="PS50113">
    <property type="entry name" value="PAC"/>
    <property type="match status" value="2"/>
</dbReference>
<dbReference type="SMART" id="SM00091">
    <property type="entry name" value="PAS"/>
    <property type="match status" value="4"/>
</dbReference>
<keyword evidence="12" id="KW-0472">Membrane</keyword>
<evidence type="ECO:0000256" key="13">
    <source>
        <dbReference type="PROSITE-ProRule" id="PRU00169"/>
    </source>
</evidence>
<dbReference type="GO" id="GO:0005524">
    <property type="term" value="F:ATP binding"/>
    <property type="evidence" value="ECO:0007669"/>
    <property type="project" value="UniProtKB-KW"/>
</dbReference>
<dbReference type="EMBL" id="WMIA01000012">
    <property type="protein sequence ID" value="MTF39381.1"/>
    <property type="molecule type" value="Genomic_DNA"/>
</dbReference>
<keyword evidence="10" id="KW-1133">Transmembrane helix</keyword>
<keyword evidence="4 13" id="KW-0597">Phosphoprotein</keyword>
<dbReference type="InterPro" id="IPR036097">
    <property type="entry name" value="HisK_dim/P_sf"/>
</dbReference>
<dbReference type="SUPFAM" id="SSF54631">
    <property type="entry name" value="CBS-domain pair"/>
    <property type="match status" value="2"/>
</dbReference>
<dbReference type="GO" id="GO:0016020">
    <property type="term" value="C:membrane"/>
    <property type="evidence" value="ECO:0007669"/>
    <property type="project" value="UniProtKB-SubCell"/>
</dbReference>
<dbReference type="CDD" id="cd00075">
    <property type="entry name" value="HATPase"/>
    <property type="match status" value="1"/>
</dbReference>
<dbReference type="SUPFAM" id="SSF55874">
    <property type="entry name" value="ATPase domain of HSP90 chaperone/DNA topoisomerase II/histidine kinase"/>
    <property type="match status" value="1"/>
</dbReference>
<keyword evidence="5" id="KW-0808">Transferase</keyword>
<feature type="coiled-coil region" evidence="15">
    <location>
        <begin position="747"/>
        <end position="781"/>
    </location>
</feature>
<dbReference type="InterPro" id="IPR000014">
    <property type="entry name" value="PAS"/>
</dbReference>
<dbReference type="Pfam" id="PF00072">
    <property type="entry name" value="Response_reg"/>
    <property type="match status" value="1"/>
</dbReference>
<gene>
    <name evidence="21" type="ORF">GGC33_10645</name>
</gene>
<evidence type="ECO:0000259" key="17">
    <source>
        <dbReference type="PROSITE" id="PS50110"/>
    </source>
</evidence>
<dbReference type="AlphaFoldDB" id="A0A844GWG9"/>
<dbReference type="InterPro" id="IPR003594">
    <property type="entry name" value="HATPase_dom"/>
</dbReference>
<dbReference type="GO" id="GO:0030295">
    <property type="term" value="F:protein kinase activator activity"/>
    <property type="evidence" value="ECO:0007669"/>
    <property type="project" value="TreeGrafter"/>
</dbReference>
<keyword evidence="6" id="KW-0812">Transmembrane</keyword>
<evidence type="ECO:0000256" key="8">
    <source>
        <dbReference type="ARBA" id="ARBA00022777"/>
    </source>
</evidence>
<evidence type="ECO:0000256" key="1">
    <source>
        <dbReference type="ARBA" id="ARBA00000085"/>
    </source>
</evidence>
<dbReference type="SUPFAM" id="SSF55785">
    <property type="entry name" value="PYP-like sensor domain (PAS domain)"/>
    <property type="match status" value="4"/>
</dbReference>
<feature type="domain" description="PAS" evidence="18">
    <location>
        <begin position="520"/>
        <end position="565"/>
    </location>
</feature>
<dbReference type="Gene3D" id="1.10.287.130">
    <property type="match status" value="1"/>
</dbReference>
<evidence type="ECO:0000256" key="5">
    <source>
        <dbReference type="ARBA" id="ARBA00022679"/>
    </source>
</evidence>
<dbReference type="CDD" id="cd04620">
    <property type="entry name" value="CBS_two-component_sensor_histidine_kinase_repeat1"/>
    <property type="match status" value="1"/>
</dbReference>
<feature type="modified residue" description="4-aspartylphosphate" evidence="13">
    <location>
        <position position="369"/>
    </location>
</feature>
<dbReference type="InterPro" id="IPR036890">
    <property type="entry name" value="HATPase_C_sf"/>
</dbReference>
<dbReference type="RefSeq" id="WP_155084001.1">
    <property type="nucleotide sequence ID" value="NZ_WMIA01000012.1"/>
</dbReference>
<keyword evidence="11" id="KW-0902">Two-component regulatory system</keyword>
<dbReference type="PROSITE" id="PS50109">
    <property type="entry name" value="HIS_KIN"/>
    <property type="match status" value="1"/>
</dbReference>
<dbReference type="Proteomes" id="UP000437131">
    <property type="component" value="Unassembled WGS sequence"/>
</dbReference>
<feature type="domain" description="Response regulatory" evidence="17">
    <location>
        <begin position="314"/>
        <end position="434"/>
    </location>
</feature>
<dbReference type="InterPro" id="IPR035965">
    <property type="entry name" value="PAS-like_dom_sf"/>
</dbReference>
<protein>
    <recommendedName>
        <fullName evidence="3">histidine kinase</fullName>
        <ecNumber evidence="3">2.7.13.3</ecNumber>
    </recommendedName>
</protein>